<feature type="transmembrane region" description="Helical" evidence="6">
    <location>
        <begin position="489"/>
        <end position="510"/>
    </location>
</feature>
<feature type="transmembrane region" description="Helical" evidence="6">
    <location>
        <begin position="397"/>
        <end position="418"/>
    </location>
</feature>
<comment type="caution">
    <text evidence="9">The sequence shown here is derived from an EMBL/GenBank/DDBJ whole genome shotgun (WGS) entry which is preliminary data.</text>
</comment>
<dbReference type="Pfam" id="PF13567">
    <property type="entry name" value="DUF4131"/>
    <property type="match status" value="1"/>
</dbReference>
<dbReference type="AlphaFoldDB" id="A0A413VAG5"/>
<dbReference type="PANTHER" id="PTHR30619">
    <property type="entry name" value="DNA INTERNALIZATION/COMPETENCE PROTEIN COMEC/REC2"/>
    <property type="match status" value="1"/>
</dbReference>
<feature type="transmembrane region" description="Helical" evidence="6">
    <location>
        <begin position="62"/>
        <end position="82"/>
    </location>
</feature>
<feature type="transmembrane region" description="Helical" evidence="6">
    <location>
        <begin position="430"/>
        <end position="449"/>
    </location>
</feature>
<accession>A0A413VAG5</accession>
<protein>
    <submittedName>
        <fullName evidence="9">ComEC family competence protein</fullName>
    </submittedName>
</protein>
<evidence type="ECO:0000313" key="10">
    <source>
        <dbReference type="Proteomes" id="UP000284379"/>
    </source>
</evidence>
<evidence type="ECO:0000259" key="7">
    <source>
        <dbReference type="Pfam" id="PF03772"/>
    </source>
</evidence>
<dbReference type="EMBL" id="QSGO01000026">
    <property type="protein sequence ID" value="RHB30611.1"/>
    <property type="molecule type" value="Genomic_DNA"/>
</dbReference>
<proteinExistence type="predicted"/>
<dbReference type="Pfam" id="PF03772">
    <property type="entry name" value="Competence"/>
    <property type="match status" value="1"/>
</dbReference>
<evidence type="ECO:0000313" key="9">
    <source>
        <dbReference type="EMBL" id="RHB30611.1"/>
    </source>
</evidence>
<evidence type="ECO:0000259" key="8">
    <source>
        <dbReference type="Pfam" id="PF13567"/>
    </source>
</evidence>
<evidence type="ECO:0000256" key="2">
    <source>
        <dbReference type="ARBA" id="ARBA00022475"/>
    </source>
</evidence>
<name>A0A413VAG5_9BACE</name>
<reference evidence="9 10" key="1">
    <citation type="submission" date="2018-08" db="EMBL/GenBank/DDBJ databases">
        <title>A genome reference for cultivated species of the human gut microbiota.</title>
        <authorList>
            <person name="Zou Y."/>
            <person name="Xue W."/>
            <person name="Luo G."/>
        </authorList>
    </citation>
    <scope>NUCLEOTIDE SEQUENCE [LARGE SCALE GENOMIC DNA]</scope>
    <source>
        <strain evidence="9 10">AM40-30BH</strain>
    </source>
</reference>
<feature type="transmembrane region" description="Helical" evidence="6">
    <location>
        <begin position="339"/>
        <end position="358"/>
    </location>
</feature>
<dbReference type="PANTHER" id="PTHR30619:SF1">
    <property type="entry name" value="RECOMBINATION PROTEIN 2"/>
    <property type="match status" value="1"/>
</dbReference>
<dbReference type="Proteomes" id="UP000284379">
    <property type="component" value="Unassembled WGS sequence"/>
</dbReference>
<evidence type="ECO:0000256" key="5">
    <source>
        <dbReference type="ARBA" id="ARBA00023136"/>
    </source>
</evidence>
<dbReference type="GO" id="GO:0005886">
    <property type="term" value="C:plasma membrane"/>
    <property type="evidence" value="ECO:0007669"/>
    <property type="project" value="UniProtKB-SubCell"/>
</dbReference>
<dbReference type="InterPro" id="IPR025405">
    <property type="entry name" value="DUF4131"/>
</dbReference>
<feature type="domain" description="ComEC/Rec2-related protein" evidence="7">
    <location>
        <begin position="240"/>
        <end position="509"/>
    </location>
</feature>
<feature type="transmembrane region" description="Helical" evidence="6">
    <location>
        <begin position="364"/>
        <end position="385"/>
    </location>
</feature>
<dbReference type="InterPro" id="IPR052159">
    <property type="entry name" value="Competence_DNA_uptake"/>
</dbReference>
<dbReference type="RefSeq" id="WP_122202209.1">
    <property type="nucleotide sequence ID" value="NZ_CABJFV010000026.1"/>
</dbReference>
<keyword evidence="4 6" id="KW-1133">Transmembrane helix</keyword>
<feature type="transmembrane region" description="Helical" evidence="6">
    <location>
        <begin position="37"/>
        <end position="56"/>
    </location>
</feature>
<feature type="transmembrane region" description="Helical" evidence="6">
    <location>
        <begin position="517"/>
        <end position="537"/>
    </location>
</feature>
<dbReference type="NCBIfam" id="TIGR00360">
    <property type="entry name" value="ComEC_N-term"/>
    <property type="match status" value="1"/>
</dbReference>
<feature type="domain" description="DUF4131" evidence="8">
    <location>
        <begin position="39"/>
        <end position="196"/>
    </location>
</feature>
<keyword evidence="2" id="KW-1003">Cell membrane</keyword>
<feature type="transmembrane region" description="Helical" evidence="6">
    <location>
        <begin position="298"/>
        <end position="319"/>
    </location>
</feature>
<comment type="subcellular location">
    <subcellularLocation>
        <location evidence="1">Cell membrane</location>
        <topology evidence="1">Multi-pass membrane protein</topology>
    </subcellularLocation>
</comment>
<keyword evidence="3 6" id="KW-0812">Transmembrane</keyword>
<feature type="transmembrane region" description="Helical" evidence="6">
    <location>
        <begin position="264"/>
        <end position="286"/>
    </location>
</feature>
<keyword evidence="5 6" id="KW-0472">Membrane</keyword>
<evidence type="ECO:0000256" key="4">
    <source>
        <dbReference type="ARBA" id="ARBA00022989"/>
    </source>
</evidence>
<organism evidence="9 10">
    <name type="scientific">Bacteroides nordii</name>
    <dbReference type="NCBI Taxonomy" id="291645"/>
    <lineage>
        <taxon>Bacteria</taxon>
        <taxon>Pseudomonadati</taxon>
        <taxon>Bacteroidota</taxon>
        <taxon>Bacteroidia</taxon>
        <taxon>Bacteroidales</taxon>
        <taxon>Bacteroidaceae</taxon>
        <taxon>Bacteroides</taxon>
    </lineage>
</organism>
<gene>
    <name evidence="9" type="ORF">DW888_18635</name>
</gene>
<evidence type="ECO:0000256" key="3">
    <source>
        <dbReference type="ARBA" id="ARBA00022692"/>
    </source>
</evidence>
<dbReference type="InterPro" id="IPR004477">
    <property type="entry name" value="ComEC_N"/>
</dbReference>
<evidence type="ECO:0000256" key="1">
    <source>
        <dbReference type="ARBA" id="ARBA00004651"/>
    </source>
</evidence>
<evidence type="ECO:0000256" key="6">
    <source>
        <dbReference type="SAM" id="Phobius"/>
    </source>
</evidence>
<sequence>MLFAWLHRYPFLRLLCPLVVGIYCGDELFFQRQSGRIAFGVILLLFLSFGGLIFFFNRKHYSGRWLFGSCLLLFCFTLGTGLMNRELRQAESVFPQKETTYRLIVTEQPQVKEKSVLCRVLLIEQIDSVSGRLALDHKALLYFTKDSLSEHLRSGDELLVYTKLSPPVNNGNPDEFDYARFLFRRQVAAIGFAYADNWKVISRGTMRSFRQQAMDCRESVLSVYRRLGFRGDDLAVLSALTIGYKEELSEDIRETYSISGASHVLALSGLHIGFLYLLLCFCLRWLPERWRMVVLLRTLLILLSLWAFAFFTGLSASVVRSVVMFSLFTLAGLSGRTNFSLNTLLIAAFFMLLCRPSWLFDVGFQLSFCAVAAILLIQPCIYRLIPVAGSRIGRYIWGLMSVSIAAQIGTAPLVLLYFSRFSTHFLLTNLLVIPLVSLIMYVAVIMLLLNPLPFLQELAAAALRGLVGALNHCVRWIEQLPWASVDGVWVYIPEVFGFYLALILGGWYLFLRTGKRLAVCLSCIFLVCIYHVSMRVIDRPRQSIVFYNVRNCPVVHCVASNGSSWLAYADSLPDESRLRRAVSKRWNRQGLKPPQPVTTDYTCPALVYDHHLLSFSGCRVCVLNDNYWRNKTTLQPLSIDYLYVCKGYDGHLCELADLFVIHNVILDASLSDRRLQAYKIECQQQGVHFISLSDEGSTEFLL</sequence>